<dbReference type="AlphaFoldDB" id="A0A6J8CCB6"/>
<feature type="region of interest" description="Disordered" evidence="1">
    <location>
        <begin position="22"/>
        <end position="46"/>
    </location>
</feature>
<dbReference type="Proteomes" id="UP000507470">
    <property type="component" value="Unassembled WGS sequence"/>
</dbReference>
<proteinExistence type="predicted"/>
<reference evidence="2 3" key="1">
    <citation type="submission" date="2020-06" db="EMBL/GenBank/DDBJ databases">
        <authorList>
            <person name="Li R."/>
            <person name="Bekaert M."/>
        </authorList>
    </citation>
    <scope>NUCLEOTIDE SEQUENCE [LARGE SCALE GENOMIC DNA]</scope>
    <source>
        <strain evidence="3">wild</strain>
    </source>
</reference>
<sequence>MQQSQSLVYSITILTAEIWQSNRSNGTSTSRDSRADSKSPRCGHQYQRGDITYRRDNCKARKNSNELFHCHQCGRARHGLSEGTKTGSQATRCSRKCFRFGYQDVEAGMSATAVARDQNQSSPDSKKTFSNTSGGEEVGDCYHRSQPPCTITISSGGVQGYFVVLGNQCYRH</sequence>
<name>A0A6J8CCB6_MYTCO</name>
<evidence type="ECO:0000256" key="1">
    <source>
        <dbReference type="SAM" id="MobiDB-lite"/>
    </source>
</evidence>
<dbReference type="EMBL" id="CACVKT020005252">
    <property type="protein sequence ID" value="CAC5394068.1"/>
    <property type="molecule type" value="Genomic_DNA"/>
</dbReference>
<feature type="region of interest" description="Disordered" evidence="1">
    <location>
        <begin position="114"/>
        <end position="138"/>
    </location>
</feature>
<feature type="compositionally biased region" description="Polar residues" evidence="1">
    <location>
        <begin position="117"/>
        <end position="134"/>
    </location>
</feature>
<protein>
    <submittedName>
        <fullName evidence="2">Uncharacterized protein</fullName>
    </submittedName>
</protein>
<accession>A0A6J8CCB6</accession>
<organism evidence="2 3">
    <name type="scientific">Mytilus coruscus</name>
    <name type="common">Sea mussel</name>
    <dbReference type="NCBI Taxonomy" id="42192"/>
    <lineage>
        <taxon>Eukaryota</taxon>
        <taxon>Metazoa</taxon>
        <taxon>Spiralia</taxon>
        <taxon>Lophotrochozoa</taxon>
        <taxon>Mollusca</taxon>
        <taxon>Bivalvia</taxon>
        <taxon>Autobranchia</taxon>
        <taxon>Pteriomorphia</taxon>
        <taxon>Mytilida</taxon>
        <taxon>Mytiloidea</taxon>
        <taxon>Mytilidae</taxon>
        <taxon>Mytilinae</taxon>
        <taxon>Mytilus</taxon>
    </lineage>
</organism>
<evidence type="ECO:0000313" key="2">
    <source>
        <dbReference type="EMBL" id="CAC5394068.1"/>
    </source>
</evidence>
<gene>
    <name evidence="2" type="ORF">MCOR_28864</name>
</gene>
<keyword evidence="3" id="KW-1185">Reference proteome</keyword>
<evidence type="ECO:0000313" key="3">
    <source>
        <dbReference type="Proteomes" id="UP000507470"/>
    </source>
</evidence>